<evidence type="ECO:0000256" key="5">
    <source>
        <dbReference type="ARBA" id="ARBA00022737"/>
    </source>
</evidence>
<keyword evidence="7" id="KW-0408">Iron</keyword>
<gene>
    <name evidence="13" type="ORF">EXM22_00900</name>
</gene>
<dbReference type="SUPFAM" id="SSF50692">
    <property type="entry name" value="ADC-like"/>
    <property type="match status" value="1"/>
</dbReference>
<dbReference type="GO" id="GO:0051537">
    <property type="term" value="F:2 iron, 2 sulfur cluster binding"/>
    <property type="evidence" value="ECO:0007669"/>
    <property type="project" value="UniProtKB-KW"/>
</dbReference>
<dbReference type="Pfam" id="PF00037">
    <property type="entry name" value="Fer4"/>
    <property type="match status" value="1"/>
</dbReference>
<dbReference type="PROSITE" id="PS51839">
    <property type="entry name" value="4FE4S_HC3"/>
    <property type="match status" value="1"/>
</dbReference>
<dbReference type="GO" id="GO:0003954">
    <property type="term" value="F:NADH dehydrogenase activity"/>
    <property type="evidence" value="ECO:0007669"/>
    <property type="project" value="TreeGrafter"/>
</dbReference>
<accession>A0A5C1QJ63</accession>
<dbReference type="Pfam" id="PF10588">
    <property type="entry name" value="NADH-G_4Fe-4S_3"/>
    <property type="match status" value="1"/>
</dbReference>
<evidence type="ECO:0000256" key="2">
    <source>
        <dbReference type="ARBA" id="ARBA00022485"/>
    </source>
</evidence>
<dbReference type="SUPFAM" id="SSF54292">
    <property type="entry name" value="2Fe-2S ferredoxin-like"/>
    <property type="match status" value="1"/>
</dbReference>
<dbReference type="PIRSF" id="PIRSF036643">
    <property type="entry name" value="FDH_alpha"/>
    <property type="match status" value="1"/>
</dbReference>
<dbReference type="GO" id="GO:0051539">
    <property type="term" value="F:4 iron, 4 sulfur cluster binding"/>
    <property type="evidence" value="ECO:0007669"/>
    <property type="project" value="UniProtKB-KW"/>
</dbReference>
<dbReference type="GO" id="GO:0015942">
    <property type="term" value="P:formate metabolic process"/>
    <property type="evidence" value="ECO:0007669"/>
    <property type="project" value="InterPro"/>
</dbReference>
<dbReference type="InterPro" id="IPR027467">
    <property type="entry name" value="MopterinOxRdtase_cofactor_BS"/>
</dbReference>
<dbReference type="InterPro" id="IPR041924">
    <property type="entry name" value="Formate_Dh-H_N"/>
</dbReference>
<dbReference type="InterPro" id="IPR017896">
    <property type="entry name" value="4Fe4S_Fe-S-bd"/>
</dbReference>
<proteinExistence type="inferred from homology"/>
<feature type="domain" description="2Fe-2S ferredoxin-type" evidence="9">
    <location>
        <begin position="4"/>
        <end position="82"/>
    </location>
</feature>
<evidence type="ECO:0000313" key="14">
    <source>
        <dbReference type="Proteomes" id="UP000324209"/>
    </source>
</evidence>
<dbReference type="SMART" id="SM00926">
    <property type="entry name" value="Molybdop_Fe4S4"/>
    <property type="match status" value="1"/>
</dbReference>
<dbReference type="Gene3D" id="2.40.40.20">
    <property type="match status" value="1"/>
</dbReference>
<dbReference type="Pfam" id="PF13510">
    <property type="entry name" value="Fer2_4"/>
    <property type="match status" value="1"/>
</dbReference>
<dbReference type="InterPro" id="IPR006963">
    <property type="entry name" value="Mopterin_OxRdtase_4Fe-4S_dom"/>
</dbReference>
<dbReference type="Proteomes" id="UP000324209">
    <property type="component" value="Chromosome"/>
</dbReference>
<dbReference type="PROSITE" id="PS51669">
    <property type="entry name" value="4FE4S_MOW_BIS_MGD"/>
    <property type="match status" value="1"/>
</dbReference>
<keyword evidence="5" id="KW-0677">Repeat</keyword>
<dbReference type="SUPFAM" id="SSF53706">
    <property type="entry name" value="Formate dehydrogenase/DMSO reductase, domains 1-3"/>
    <property type="match status" value="1"/>
</dbReference>
<dbReference type="GO" id="GO:0022904">
    <property type="term" value="P:respiratory electron transport chain"/>
    <property type="evidence" value="ECO:0007669"/>
    <property type="project" value="TreeGrafter"/>
</dbReference>
<dbReference type="PROSITE" id="PS00198">
    <property type="entry name" value="4FE4S_FER_1"/>
    <property type="match status" value="1"/>
</dbReference>
<evidence type="ECO:0000256" key="7">
    <source>
        <dbReference type="ARBA" id="ARBA00023004"/>
    </source>
</evidence>
<feature type="domain" description="4Fe-4S ferredoxin-type" evidence="10">
    <location>
        <begin position="146"/>
        <end position="176"/>
    </location>
</feature>
<dbReference type="Pfam" id="PF01568">
    <property type="entry name" value="Molydop_binding"/>
    <property type="match status" value="1"/>
</dbReference>
<dbReference type="InterPro" id="IPR006478">
    <property type="entry name" value="Formate_DH_asu"/>
</dbReference>
<dbReference type="KEGG" id="ock:EXM22_00900"/>
<evidence type="ECO:0000259" key="10">
    <source>
        <dbReference type="PROSITE" id="PS51379"/>
    </source>
</evidence>
<dbReference type="SMART" id="SM00929">
    <property type="entry name" value="NADH-G_4Fe-4S_3"/>
    <property type="match status" value="1"/>
</dbReference>
<dbReference type="RefSeq" id="WP_149484697.1">
    <property type="nucleotide sequence ID" value="NZ_CP036150.1"/>
</dbReference>
<comment type="similarity">
    <text evidence="1">In the C-terminal section; belongs to the prokaryotic molybdopterin-containing oxidoreductase family.</text>
</comment>
<evidence type="ECO:0000259" key="12">
    <source>
        <dbReference type="PROSITE" id="PS51839"/>
    </source>
</evidence>
<dbReference type="Gene3D" id="3.30.70.20">
    <property type="match status" value="1"/>
</dbReference>
<dbReference type="InterPro" id="IPR006656">
    <property type="entry name" value="Mopterin_OxRdtase"/>
</dbReference>
<dbReference type="InterPro" id="IPR001041">
    <property type="entry name" value="2Fe-2S_ferredoxin-type"/>
</dbReference>
<dbReference type="OrthoDB" id="9803192at2"/>
<dbReference type="InterPro" id="IPR006655">
    <property type="entry name" value="Mopterin_OxRdtase_prok_CS"/>
</dbReference>
<dbReference type="AlphaFoldDB" id="A0A5C1QJ63"/>
<dbReference type="PROSITE" id="PS00551">
    <property type="entry name" value="MOLYBDOPTERIN_PROK_1"/>
    <property type="match status" value="1"/>
</dbReference>
<organism evidence="13 14">
    <name type="scientific">Oceanispirochaeta crateris</name>
    <dbReference type="NCBI Taxonomy" id="2518645"/>
    <lineage>
        <taxon>Bacteria</taxon>
        <taxon>Pseudomonadati</taxon>
        <taxon>Spirochaetota</taxon>
        <taxon>Spirochaetia</taxon>
        <taxon>Spirochaetales</taxon>
        <taxon>Spirochaetaceae</taxon>
        <taxon>Oceanispirochaeta</taxon>
    </lineage>
</organism>
<evidence type="ECO:0000256" key="6">
    <source>
        <dbReference type="ARBA" id="ARBA00023002"/>
    </source>
</evidence>
<dbReference type="GO" id="GO:0043546">
    <property type="term" value="F:molybdopterin cofactor binding"/>
    <property type="evidence" value="ECO:0007669"/>
    <property type="project" value="InterPro"/>
</dbReference>
<dbReference type="Gene3D" id="3.40.50.740">
    <property type="match status" value="1"/>
</dbReference>
<dbReference type="InterPro" id="IPR017900">
    <property type="entry name" value="4Fe4S_Fe_S_CS"/>
</dbReference>
<dbReference type="PROSITE" id="PS51379">
    <property type="entry name" value="4FE4S_FER_2"/>
    <property type="match status" value="2"/>
</dbReference>
<evidence type="ECO:0000256" key="3">
    <source>
        <dbReference type="ARBA" id="ARBA00022714"/>
    </source>
</evidence>
<evidence type="ECO:0000259" key="9">
    <source>
        <dbReference type="PROSITE" id="PS51085"/>
    </source>
</evidence>
<evidence type="ECO:0000256" key="8">
    <source>
        <dbReference type="ARBA" id="ARBA00023014"/>
    </source>
</evidence>
<dbReference type="SUPFAM" id="SSF54862">
    <property type="entry name" value="4Fe-4S ferredoxins"/>
    <property type="match status" value="1"/>
</dbReference>
<dbReference type="CDD" id="cd02753">
    <property type="entry name" value="MopB_Formate-Dh-H"/>
    <property type="match status" value="1"/>
</dbReference>
<name>A0A5C1QJ63_9SPIO</name>
<keyword evidence="3" id="KW-0001">2Fe-2S</keyword>
<evidence type="ECO:0000256" key="4">
    <source>
        <dbReference type="ARBA" id="ARBA00022723"/>
    </source>
</evidence>
<dbReference type="NCBIfam" id="TIGR01591">
    <property type="entry name" value="Fdh-alpha"/>
    <property type="match status" value="1"/>
</dbReference>
<sequence>MDSKNVNIIIDGQSISTRSGMRLLDAAREHGIDIPSLCYKKHMLPLDSCRMCVVRVKGLAGLKSSCSLVVEEGMDICSMDDEIEAVRRTTLELILADHDYDCSICHQAGECTLQDLAYRYQIDAQGCRDFRAVEDRPVVEPDVTSPVLEFDPGKCIRCGICIQACSELQGKHVLDFMDRGMQVFPSPEYWTWKESSCDGCGECVQNCPTAALTEKPVNGRFRISDIDKRVRTSCGYCGVGCQMDLWVRNNQVVKVRGAGADVLPNRGRLCVKGRFGYQFLGSRERLRVPLIRKKGTFCEVSWEEALDYTAQKLAEIRDESGPDSLAGLASARCTNEENYIFQKFFRAAVGTNSVDHCARLCHAPTVAGLVRAFGSGAMTNPIEDLAGADCILVTGANVSETHPVTATYIRNARDRGAQIIVIDPRKIDLIQGSTLWLRPKSGTDVAWINGLIHIILEEGLADREFIRTRTDNFVALEEAVKPFTPRVVEDISGISEKQLRQAARLYGAASKSSIVFAMGITQHITGTDNVLSLANLAMVCGQVGRASTGVNPLRGQNNVQGACDMGGLPNVFPGYQHVSDPEIRLKFETAWGRAPLAAKTGLTVMEMMNSASEGRVRGMMIMGENPMLSDPNLNHVEASLKALDFLVVQDIFMTETSALADVILPAAAFAEKEGSFTNTGRRVLRVRKAVEPPGESRADWQILTEISTRMGYPMAYKNSSQIMKEIASLTPIYGGISYERLEDENLQWPCPSQEHPGTPFLHKEQFSRGKGLFHPVDYIPPAERPDKEYPFVLSTGRLLYHYHTATMTRRSEALNDFAPSAYGEINGEDLDRLGAGEGDLLKVTSRRGEIVVPARKSDRVAPGVLFIPFHFHESPVNRLTNDALDPASKIPELKVSACRVELV</sequence>
<keyword evidence="4" id="KW-0479">Metal-binding</keyword>
<keyword evidence="14" id="KW-1185">Reference proteome</keyword>
<dbReference type="FunFam" id="3.30.70.20:FF:000035">
    <property type="entry name" value="Iron hydrogenase 1"/>
    <property type="match status" value="1"/>
</dbReference>
<dbReference type="InterPro" id="IPR019574">
    <property type="entry name" value="NADH_UbQ_OxRdtase_Gsu_4Fe4S-bd"/>
</dbReference>
<dbReference type="GO" id="GO:0008863">
    <property type="term" value="F:formate dehydrogenase (NAD+) activity"/>
    <property type="evidence" value="ECO:0007669"/>
    <property type="project" value="InterPro"/>
</dbReference>
<dbReference type="PANTHER" id="PTHR43105:SF14">
    <property type="entry name" value="FORMATE DEHYDROGENASE H"/>
    <property type="match status" value="1"/>
</dbReference>
<dbReference type="InterPro" id="IPR006657">
    <property type="entry name" value="MoPterin_dinucl-bd_dom"/>
</dbReference>
<dbReference type="InterPro" id="IPR009010">
    <property type="entry name" value="Asp_de-COase-like_dom_sf"/>
</dbReference>
<feature type="domain" description="4Fe-4S Mo/W bis-MGD-type" evidence="11">
    <location>
        <begin position="227"/>
        <end position="284"/>
    </location>
</feature>
<keyword evidence="2" id="KW-0004">4Fe-4S</keyword>
<dbReference type="PANTHER" id="PTHR43105">
    <property type="entry name" value="RESPIRATORY NITRATE REDUCTASE"/>
    <property type="match status" value="1"/>
</dbReference>
<keyword evidence="6" id="KW-0560">Oxidoreductase</keyword>
<dbReference type="InterPro" id="IPR036010">
    <property type="entry name" value="2Fe-2S_ferredoxin-like_sf"/>
</dbReference>
<keyword evidence="8" id="KW-0411">Iron-sulfur</keyword>
<dbReference type="GO" id="GO:0016020">
    <property type="term" value="C:membrane"/>
    <property type="evidence" value="ECO:0007669"/>
    <property type="project" value="TreeGrafter"/>
</dbReference>
<feature type="domain" description="4Fe-4S ferredoxin-type" evidence="10">
    <location>
        <begin position="188"/>
        <end position="217"/>
    </location>
</feature>
<dbReference type="InterPro" id="IPR050123">
    <property type="entry name" value="Prok_molybdopt-oxidoreductase"/>
</dbReference>
<evidence type="ECO:0000256" key="1">
    <source>
        <dbReference type="ARBA" id="ARBA00007023"/>
    </source>
</evidence>
<dbReference type="Gene3D" id="3.40.228.10">
    <property type="entry name" value="Dimethylsulfoxide Reductase, domain 2"/>
    <property type="match status" value="1"/>
</dbReference>
<dbReference type="PROSITE" id="PS00490">
    <property type="entry name" value="MOLYBDOPTERIN_PROK_2"/>
    <property type="match status" value="1"/>
</dbReference>
<dbReference type="Gene3D" id="3.10.20.740">
    <property type="match status" value="1"/>
</dbReference>
<reference evidence="13 14" key="1">
    <citation type="submission" date="2019-02" db="EMBL/GenBank/DDBJ databases">
        <title>Complete Genome Sequence and Methylome Analysis of free living Spirochaetas.</title>
        <authorList>
            <person name="Fomenkov A."/>
            <person name="Dubinina G."/>
            <person name="Leshcheva N."/>
            <person name="Mikheeva N."/>
            <person name="Grabovich M."/>
            <person name="Vincze T."/>
            <person name="Roberts R.J."/>
        </authorList>
    </citation>
    <scope>NUCLEOTIDE SEQUENCE [LARGE SCALE GENOMIC DNA]</scope>
    <source>
        <strain evidence="13 14">K2</strain>
    </source>
</reference>
<dbReference type="Pfam" id="PF04879">
    <property type="entry name" value="Molybdop_Fe4S4"/>
    <property type="match status" value="1"/>
</dbReference>
<dbReference type="GO" id="GO:0046872">
    <property type="term" value="F:metal ion binding"/>
    <property type="evidence" value="ECO:0007669"/>
    <property type="project" value="UniProtKB-KW"/>
</dbReference>
<dbReference type="CDD" id="cd02790">
    <property type="entry name" value="MopB_CT_Formate-Dh_H"/>
    <property type="match status" value="1"/>
</dbReference>
<dbReference type="EMBL" id="CP036150">
    <property type="protein sequence ID" value="QEN06614.1"/>
    <property type="molecule type" value="Genomic_DNA"/>
</dbReference>
<dbReference type="InterPro" id="IPR041925">
    <property type="entry name" value="CT_Formate-Dh_H"/>
</dbReference>
<evidence type="ECO:0000259" key="11">
    <source>
        <dbReference type="PROSITE" id="PS51669"/>
    </source>
</evidence>
<feature type="domain" description="4Fe-4S His(Cys)3-ligated-type" evidence="12">
    <location>
        <begin position="82"/>
        <end position="121"/>
    </location>
</feature>
<dbReference type="CDD" id="cd00207">
    <property type="entry name" value="fer2"/>
    <property type="match status" value="1"/>
</dbReference>
<protein>
    <submittedName>
        <fullName evidence="13">Formate dehydrogenase subunit alpha</fullName>
    </submittedName>
</protein>
<dbReference type="PROSITE" id="PS51085">
    <property type="entry name" value="2FE2S_FER_2"/>
    <property type="match status" value="1"/>
</dbReference>
<dbReference type="Pfam" id="PF00384">
    <property type="entry name" value="Molybdopterin"/>
    <property type="match status" value="1"/>
</dbReference>
<evidence type="ECO:0000313" key="13">
    <source>
        <dbReference type="EMBL" id="QEN06614.1"/>
    </source>
</evidence>
<dbReference type="Gene3D" id="2.20.25.90">
    <property type="entry name" value="ADC-like domains"/>
    <property type="match status" value="1"/>
</dbReference>